<accession>A0A2H3J3E0</accession>
<organism evidence="3 4">
    <name type="scientific">Wolfiporia cocos (strain MD-104)</name>
    <name type="common">Brown rot fungus</name>
    <dbReference type="NCBI Taxonomy" id="742152"/>
    <lineage>
        <taxon>Eukaryota</taxon>
        <taxon>Fungi</taxon>
        <taxon>Dikarya</taxon>
        <taxon>Basidiomycota</taxon>
        <taxon>Agaricomycotina</taxon>
        <taxon>Agaricomycetes</taxon>
        <taxon>Polyporales</taxon>
        <taxon>Phaeolaceae</taxon>
        <taxon>Wolfiporia</taxon>
    </lineage>
</organism>
<reference evidence="3 4" key="1">
    <citation type="journal article" date="2012" name="Science">
        <title>The Paleozoic origin of enzymatic lignin decomposition reconstructed from 31 fungal genomes.</title>
        <authorList>
            <person name="Floudas D."/>
            <person name="Binder M."/>
            <person name="Riley R."/>
            <person name="Barry K."/>
            <person name="Blanchette R.A."/>
            <person name="Henrissat B."/>
            <person name="Martinez A.T."/>
            <person name="Otillar R."/>
            <person name="Spatafora J.W."/>
            <person name="Yadav J.S."/>
            <person name="Aerts A."/>
            <person name="Benoit I."/>
            <person name="Boyd A."/>
            <person name="Carlson A."/>
            <person name="Copeland A."/>
            <person name="Coutinho P.M."/>
            <person name="de Vries R.P."/>
            <person name="Ferreira P."/>
            <person name="Findley K."/>
            <person name="Foster B."/>
            <person name="Gaskell J."/>
            <person name="Glotzer D."/>
            <person name="Gorecki P."/>
            <person name="Heitman J."/>
            <person name="Hesse C."/>
            <person name="Hori C."/>
            <person name="Igarashi K."/>
            <person name="Jurgens J.A."/>
            <person name="Kallen N."/>
            <person name="Kersten P."/>
            <person name="Kohler A."/>
            <person name="Kuees U."/>
            <person name="Kumar T.K.A."/>
            <person name="Kuo A."/>
            <person name="LaButti K."/>
            <person name="Larrondo L.F."/>
            <person name="Lindquist E."/>
            <person name="Ling A."/>
            <person name="Lombard V."/>
            <person name="Lucas S."/>
            <person name="Lundell T."/>
            <person name="Martin R."/>
            <person name="McLaughlin D.J."/>
            <person name="Morgenstern I."/>
            <person name="Morin E."/>
            <person name="Murat C."/>
            <person name="Nagy L.G."/>
            <person name="Nolan M."/>
            <person name="Ohm R.A."/>
            <person name="Patyshakuliyeva A."/>
            <person name="Rokas A."/>
            <person name="Ruiz-Duenas F.J."/>
            <person name="Sabat G."/>
            <person name="Salamov A."/>
            <person name="Samejima M."/>
            <person name="Schmutz J."/>
            <person name="Slot J.C."/>
            <person name="St John F."/>
            <person name="Stenlid J."/>
            <person name="Sun H."/>
            <person name="Sun S."/>
            <person name="Syed K."/>
            <person name="Tsang A."/>
            <person name="Wiebenga A."/>
            <person name="Young D."/>
            <person name="Pisabarro A."/>
            <person name="Eastwood D.C."/>
            <person name="Martin F."/>
            <person name="Cullen D."/>
            <person name="Grigoriev I.V."/>
            <person name="Hibbett D.S."/>
        </authorList>
    </citation>
    <scope>NUCLEOTIDE SEQUENCE [LARGE SCALE GENOMIC DNA]</scope>
    <source>
        <strain evidence="3 4">MD-104</strain>
    </source>
</reference>
<evidence type="ECO:0000313" key="4">
    <source>
        <dbReference type="Proteomes" id="UP000218811"/>
    </source>
</evidence>
<dbReference type="STRING" id="742152.A0A2H3J3E0"/>
<dbReference type="Proteomes" id="UP000218811">
    <property type="component" value="Unassembled WGS sequence"/>
</dbReference>
<feature type="region of interest" description="Disordered" evidence="1">
    <location>
        <begin position="724"/>
        <end position="753"/>
    </location>
</feature>
<gene>
    <name evidence="3" type="ORF">WOLCODRAFT_146288</name>
</gene>
<evidence type="ECO:0000313" key="3">
    <source>
        <dbReference type="EMBL" id="PCH36481.1"/>
    </source>
</evidence>
<sequence length="753" mass="85101">MKNLIVQVSLDDFLEKFVPGNDPTAEERARFVRYDKNVFDVAAETPKMYTEFCKATLSALQARSDQRGDLIASDTGSHTDSADKANRYRPDVSIFPTFDAAKKAYTLEPKDTRATSERAYLARTSWSYVLIPVEVKAGADGSAFLWDDQGGFLRDGDGGLEALGQLVHYAFLTFRYQHRTSLFMVVTCRHRARIIRWDRSSAVVTRPFEFAGDSNALLNFFYKFSKLSDAQRGLDTSAVLATKDEEDTLKQSQHLIPEAQRDLFKEITEHGRPIYKITIPASDIIPPARLRPTKPTSKQSEGSAPPTGSSAAPVADPVASVAETQQARTFFIGKPRFTSDSTTGRSTRGYVAYDMLTHRLVFLKDTWRSENARAEHEVYVHLWKCGVQHIATPLSGGDVRDDAIQKTRSQECDPRLQGRVHYRLIVLEVGKPLKEYEEEFSMVMFIEQALQAHRDAWTKANVAHCDVSSENIMIDVDPANAKLDKKGNKIPCAFLNDWDLCKFRDELGSGPTQTTRSGTWQFMSGALLRYPSKQHELSDDLESFIYVIYWLALRFHDHDRTQAQLENYIHYTFDQRWNENGRDIGGDAKMTLMASGLPPCELSDDPVFDQLLKSLAIMCQKHYRAATPMLNTLKAEERRRNKQNVEKVQEKEDSTLADIDLFPDSSDIGGAVASYPEEPLPAYDPFVKHEDLIGLLRQKLKTKGWKKGKTADKFVSFKYYCRSQHQGSTTSKRGSEAADAPTKTKRSRVSDSH</sequence>
<dbReference type="SUPFAM" id="SSF56112">
    <property type="entry name" value="Protein kinase-like (PK-like)"/>
    <property type="match status" value="1"/>
</dbReference>
<name>A0A2H3J3E0_WOLCO</name>
<dbReference type="PANTHER" id="PTHR38248:SF2">
    <property type="entry name" value="FUNK1 11"/>
    <property type="match status" value="1"/>
</dbReference>
<feature type="domain" description="Fungal-type protein kinase" evidence="2">
    <location>
        <begin position="412"/>
        <end position="551"/>
    </location>
</feature>
<dbReference type="Pfam" id="PF17667">
    <property type="entry name" value="Pkinase_fungal"/>
    <property type="match status" value="1"/>
</dbReference>
<dbReference type="OMA" id="WHARIFR"/>
<dbReference type="EMBL" id="KB467876">
    <property type="protein sequence ID" value="PCH36481.1"/>
    <property type="molecule type" value="Genomic_DNA"/>
</dbReference>
<feature type="compositionally biased region" description="Polar residues" evidence="1">
    <location>
        <begin position="294"/>
        <end position="308"/>
    </location>
</feature>
<protein>
    <recommendedName>
        <fullName evidence="2">Fungal-type protein kinase domain-containing protein</fullName>
    </recommendedName>
</protein>
<dbReference type="InterPro" id="IPR040976">
    <property type="entry name" value="Pkinase_fungal"/>
</dbReference>
<dbReference type="Gene3D" id="1.10.510.10">
    <property type="entry name" value="Transferase(Phosphotransferase) domain 1"/>
    <property type="match status" value="1"/>
</dbReference>
<proteinExistence type="predicted"/>
<dbReference type="PANTHER" id="PTHR38248">
    <property type="entry name" value="FUNK1 6"/>
    <property type="match status" value="1"/>
</dbReference>
<dbReference type="InterPro" id="IPR011009">
    <property type="entry name" value="Kinase-like_dom_sf"/>
</dbReference>
<dbReference type="OrthoDB" id="2802734at2759"/>
<dbReference type="AlphaFoldDB" id="A0A2H3J3E0"/>
<evidence type="ECO:0000256" key="1">
    <source>
        <dbReference type="SAM" id="MobiDB-lite"/>
    </source>
</evidence>
<keyword evidence="4" id="KW-1185">Reference proteome</keyword>
<feature type="region of interest" description="Disordered" evidence="1">
    <location>
        <begin position="286"/>
        <end position="319"/>
    </location>
</feature>
<evidence type="ECO:0000259" key="2">
    <source>
        <dbReference type="Pfam" id="PF17667"/>
    </source>
</evidence>
<feature type="compositionally biased region" description="Low complexity" evidence="1">
    <location>
        <begin position="309"/>
        <end position="319"/>
    </location>
</feature>